<reference evidence="4 5" key="1">
    <citation type="journal article" date="2015" name="Infect. Genet. Evol.">
        <title>Genomic sequences of six botulinum neurotoxin-producing strains representing three clostridial species illustrate the mobility and diversity of botulinum neurotoxin genes.</title>
        <authorList>
            <person name="Smith T.J."/>
            <person name="Hill K.K."/>
            <person name="Xie G."/>
            <person name="Foley B.T."/>
            <person name="Williamson C.H."/>
            <person name="Foster J.T."/>
            <person name="Johnson S.L."/>
            <person name="Chertkov O."/>
            <person name="Teshima H."/>
            <person name="Gibbons H.S."/>
            <person name="Johnsky L.A."/>
            <person name="Karavis M.A."/>
            <person name="Smith L.A."/>
        </authorList>
    </citation>
    <scope>NUCLEOTIDE SEQUENCE [LARGE SCALE GENOMIC DNA]</scope>
    <source>
        <strain evidence="4 5">CDC 2741</strain>
    </source>
</reference>
<evidence type="ECO:0000256" key="2">
    <source>
        <dbReference type="ARBA" id="ARBA00025265"/>
    </source>
</evidence>
<gene>
    <name evidence="3 4" type="primary">minE</name>
    <name evidence="4" type="ORF">U732_1198</name>
</gene>
<dbReference type="EMBL" id="AYSO01000015">
    <property type="protein sequence ID" value="KIE47034.1"/>
    <property type="molecule type" value="Genomic_DNA"/>
</dbReference>
<name>A0A0C1U2F5_9CLOT</name>
<dbReference type="Pfam" id="PF03776">
    <property type="entry name" value="MinE"/>
    <property type="match status" value="1"/>
</dbReference>
<organism evidence="4 5">
    <name type="scientific">Clostridium argentinense CDC 2741</name>
    <dbReference type="NCBI Taxonomy" id="1418104"/>
    <lineage>
        <taxon>Bacteria</taxon>
        <taxon>Bacillati</taxon>
        <taxon>Bacillota</taxon>
        <taxon>Clostridia</taxon>
        <taxon>Eubacteriales</taxon>
        <taxon>Clostridiaceae</taxon>
        <taxon>Clostridium</taxon>
    </lineage>
</organism>
<dbReference type="STRING" id="29341.RSJ17_14205"/>
<dbReference type="GO" id="GO:0032955">
    <property type="term" value="P:regulation of division septum assembly"/>
    <property type="evidence" value="ECO:0007669"/>
    <property type="project" value="InterPro"/>
</dbReference>
<comment type="caution">
    <text evidence="4">The sequence shown here is derived from an EMBL/GenBank/DDBJ whole genome shotgun (WGS) entry which is preliminary data.</text>
</comment>
<dbReference type="Gene3D" id="3.30.1070.10">
    <property type="entry name" value="Cell division topological specificity factor MinE"/>
    <property type="match status" value="1"/>
</dbReference>
<protein>
    <recommendedName>
        <fullName evidence="3">Cell division topological specificity factor</fullName>
    </recommendedName>
</protein>
<dbReference type="HAMAP" id="MF_00262">
    <property type="entry name" value="MinE"/>
    <property type="match status" value="1"/>
</dbReference>
<evidence type="ECO:0000313" key="4">
    <source>
        <dbReference type="EMBL" id="KIE47034.1"/>
    </source>
</evidence>
<dbReference type="NCBIfam" id="TIGR01215">
    <property type="entry name" value="minE"/>
    <property type="match status" value="1"/>
</dbReference>
<dbReference type="InterPro" id="IPR005527">
    <property type="entry name" value="MinE"/>
</dbReference>
<comment type="similarity">
    <text evidence="1 3">Belongs to the MinE family.</text>
</comment>
<evidence type="ECO:0000256" key="1">
    <source>
        <dbReference type="ARBA" id="ARBA00008168"/>
    </source>
</evidence>
<dbReference type="GO" id="GO:0051301">
    <property type="term" value="P:cell division"/>
    <property type="evidence" value="ECO:0007669"/>
    <property type="project" value="UniProtKB-KW"/>
</dbReference>
<proteinExistence type="inferred from homology"/>
<sequence>MDLFKIFSSKLSSKDIATDRLKLILIHDRADFSPDFLEMIKGDLLKVISNYAEIDDSDVDVKFTKAEEIEGASPALIASIPIKKIKNR</sequence>
<dbReference type="Proteomes" id="UP000031366">
    <property type="component" value="Unassembled WGS sequence"/>
</dbReference>
<dbReference type="AlphaFoldDB" id="A0A0C1U2F5"/>
<dbReference type="RefSeq" id="WP_039632025.1">
    <property type="nucleotide sequence ID" value="NZ_AYSO01000015.1"/>
</dbReference>
<keyword evidence="3 4" id="KW-0132">Cell division</keyword>
<keyword evidence="3" id="KW-0131">Cell cycle</keyword>
<dbReference type="SUPFAM" id="SSF55229">
    <property type="entry name" value="Cell division protein MinE topological specificity domain"/>
    <property type="match status" value="1"/>
</dbReference>
<evidence type="ECO:0000256" key="3">
    <source>
        <dbReference type="HAMAP-Rule" id="MF_00262"/>
    </source>
</evidence>
<accession>A0A0C1U2F5</accession>
<dbReference type="OrthoDB" id="9796578at2"/>
<dbReference type="InterPro" id="IPR036707">
    <property type="entry name" value="MinE_sf"/>
</dbReference>
<comment type="function">
    <text evidence="2 3">Prevents the cell division inhibition by proteins MinC and MinD at internal division sites while permitting inhibition at polar sites. This ensures cell division at the proper site by restricting the formation of a division septum at the midpoint of the long axis of the cell.</text>
</comment>
<evidence type="ECO:0000313" key="5">
    <source>
        <dbReference type="Proteomes" id="UP000031366"/>
    </source>
</evidence>
<keyword evidence="5" id="KW-1185">Reference proteome</keyword>